<comment type="caution">
    <text evidence="7">The sequence shown here is derived from an EMBL/GenBank/DDBJ whole genome shotgun (WGS) entry which is preliminary data.</text>
</comment>
<dbReference type="Gene3D" id="1.10.940.10">
    <property type="entry name" value="NusB-like"/>
    <property type="match status" value="1"/>
</dbReference>
<evidence type="ECO:0000256" key="2">
    <source>
        <dbReference type="ARBA" id="ARBA00022814"/>
    </source>
</evidence>
<dbReference type="SUPFAM" id="SSF48013">
    <property type="entry name" value="NusB-like"/>
    <property type="match status" value="1"/>
</dbReference>
<dbReference type="Pfam" id="PF01029">
    <property type="entry name" value="NusB"/>
    <property type="match status" value="1"/>
</dbReference>
<evidence type="ECO:0000256" key="1">
    <source>
        <dbReference type="ARBA" id="ARBA00005952"/>
    </source>
</evidence>
<comment type="similarity">
    <text evidence="1">Belongs to the NusB family.</text>
</comment>
<protein>
    <recommendedName>
        <fullName evidence="6">NusB/RsmB/TIM44 domain-containing protein</fullName>
    </recommendedName>
</protein>
<dbReference type="InterPro" id="IPR011605">
    <property type="entry name" value="NusB_fam"/>
</dbReference>
<evidence type="ECO:0000256" key="3">
    <source>
        <dbReference type="ARBA" id="ARBA00022884"/>
    </source>
</evidence>
<proteinExistence type="inferred from homology"/>
<dbReference type="Proteomes" id="UP000177383">
    <property type="component" value="Unassembled WGS sequence"/>
</dbReference>
<dbReference type="AlphaFoldDB" id="A0A1F5ZLK1"/>
<dbReference type="InterPro" id="IPR035926">
    <property type="entry name" value="NusB-like_sf"/>
</dbReference>
<dbReference type="EMBL" id="MFJE01000056">
    <property type="protein sequence ID" value="OGG13350.1"/>
    <property type="molecule type" value="Genomic_DNA"/>
</dbReference>
<evidence type="ECO:0000256" key="5">
    <source>
        <dbReference type="ARBA" id="ARBA00023163"/>
    </source>
</evidence>
<evidence type="ECO:0000259" key="6">
    <source>
        <dbReference type="Pfam" id="PF01029"/>
    </source>
</evidence>
<dbReference type="PANTHER" id="PTHR11078">
    <property type="entry name" value="N UTILIZATION SUBSTANCE PROTEIN B-RELATED"/>
    <property type="match status" value="1"/>
</dbReference>
<evidence type="ECO:0000313" key="8">
    <source>
        <dbReference type="Proteomes" id="UP000177383"/>
    </source>
</evidence>
<gene>
    <name evidence="7" type="ORF">A2773_00980</name>
</gene>
<evidence type="ECO:0000256" key="4">
    <source>
        <dbReference type="ARBA" id="ARBA00023015"/>
    </source>
</evidence>
<keyword evidence="2" id="KW-0889">Transcription antitermination</keyword>
<name>A0A1F5ZLK1_9BACT</name>
<dbReference type="PANTHER" id="PTHR11078:SF3">
    <property type="entry name" value="ANTITERMINATION NUSB DOMAIN-CONTAINING PROTEIN"/>
    <property type="match status" value="1"/>
</dbReference>
<keyword evidence="4" id="KW-0805">Transcription regulation</keyword>
<dbReference type="GO" id="GO:0031564">
    <property type="term" value="P:transcription antitermination"/>
    <property type="evidence" value="ECO:0007669"/>
    <property type="project" value="UniProtKB-KW"/>
</dbReference>
<dbReference type="InterPro" id="IPR006027">
    <property type="entry name" value="NusB_RsmB_TIM44"/>
</dbReference>
<dbReference type="GO" id="GO:0005829">
    <property type="term" value="C:cytosol"/>
    <property type="evidence" value="ECO:0007669"/>
    <property type="project" value="TreeGrafter"/>
</dbReference>
<dbReference type="STRING" id="1798375.A2773_00980"/>
<accession>A0A1F5ZLK1</accession>
<reference evidence="7 8" key="1">
    <citation type="journal article" date="2016" name="Nat. Commun.">
        <title>Thousands of microbial genomes shed light on interconnected biogeochemical processes in an aquifer system.</title>
        <authorList>
            <person name="Anantharaman K."/>
            <person name="Brown C.T."/>
            <person name="Hug L.A."/>
            <person name="Sharon I."/>
            <person name="Castelle C.J."/>
            <person name="Probst A.J."/>
            <person name="Thomas B.C."/>
            <person name="Singh A."/>
            <person name="Wilkins M.J."/>
            <person name="Karaoz U."/>
            <person name="Brodie E.L."/>
            <person name="Williams K.H."/>
            <person name="Hubbard S.S."/>
            <person name="Banfield J.F."/>
        </authorList>
    </citation>
    <scope>NUCLEOTIDE SEQUENCE [LARGE SCALE GENOMIC DNA]</scope>
</reference>
<keyword evidence="5" id="KW-0804">Transcription</keyword>
<sequence length="118" mass="13126">MKTAKDPRHQKRITVVQELFSVSFKKGENYLPKTKQILKLLNKIDPLITSSAPEFPLDKIAKVDLAILRLAIYELTIEKKEPPKVIIDEAVELAKTYGGDGSPPFVNGVLGTILQNAK</sequence>
<evidence type="ECO:0000313" key="7">
    <source>
        <dbReference type="EMBL" id="OGG13350.1"/>
    </source>
</evidence>
<organism evidence="7 8">
    <name type="scientific">Candidatus Gottesmanbacteria bacterium RIFCSPHIGHO2_01_FULL_39_10</name>
    <dbReference type="NCBI Taxonomy" id="1798375"/>
    <lineage>
        <taxon>Bacteria</taxon>
        <taxon>Candidatus Gottesmaniibacteriota</taxon>
    </lineage>
</organism>
<feature type="domain" description="NusB/RsmB/TIM44" evidence="6">
    <location>
        <begin position="36"/>
        <end position="114"/>
    </location>
</feature>
<dbReference type="GO" id="GO:0003723">
    <property type="term" value="F:RNA binding"/>
    <property type="evidence" value="ECO:0007669"/>
    <property type="project" value="UniProtKB-KW"/>
</dbReference>
<dbReference type="GO" id="GO:0006353">
    <property type="term" value="P:DNA-templated transcription termination"/>
    <property type="evidence" value="ECO:0007669"/>
    <property type="project" value="InterPro"/>
</dbReference>
<keyword evidence="3" id="KW-0694">RNA-binding</keyword>